<feature type="transmembrane region" description="Helical" evidence="1">
    <location>
        <begin position="170"/>
        <end position="198"/>
    </location>
</feature>
<dbReference type="EMBL" id="DXBN01000037">
    <property type="protein sequence ID" value="HIZ52616.1"/>
    <property type="molecule type" value="Genomic_DNA"/>
</dbReference>
<feature type="transmembrane region" description="Helical" evidence="1">
    <location>
        <begin position="281"/>
        <end position="301"/>
    </location>
</feature>
<dbReference type="Proteomes" id="UP000824063">
    <property type="component" value="Unassembled WGS sequence"/>
</dbReference>
<gene>
    <name evidence="2" type="ORF">IAA20_01545</name>
</gene>
<keyword evidence="1" id="KW-0812">Transmembrane</keyword>
<feature type="transmembrane region" description="Helical" evidence="1">
    <location>
        <begin position="218"/>
        <end position="242"/>
    </location>
</feature>
<evidence type="ECO:0000256" key="1">
    <source>
        <dbReference type="SAM" id="Phobius"/>
    </source>
</evidence>
<evidence type="ECO:0000313" key="3">
    <source>
        <dbReference type="Proteomes" id="UP000824063"/>
    </source>
</evidence>
<comment type="caution">
    <text evidence="2">The sequence shown here is derived from an EMBL/GenBank/DDBJ whole genome shotgun (WGS) entry which is preliminary data.</text>
</comment>
<proteinExistence type="predicted"/>
<keyword evidence="1" id="KW-0472">Membrane</keyword>
<dbReference type="AlphaFoldDB" id="A0A9D2JGJ7"/>
<keyword evidence="1" id="KW-1133">Transmembrane helix</keyword>
<accession>A0A9D2JGJ7</accession>
<reference evidence="2" key="2">
    <citation type="submission" date="2021-04" db="EMBL/GenBank/DDBJ databases">
        <authorList>
            <person name="Gilroy R."/>
        </authorList>
    </citation>
    <scope>NUCLEOTIDE SEQUENCE</scope>
    <source>
        <strain evidence="2">CHK172-16539</strain>
    </source>
</reference>
<organism evidence="2 3">
    <name type="scientific">Candidatus Enterococcus avicola</name>
    <dbReference type="NCBI Taxonomy" id="2838561"/>
    <lineage>
        <taxon>Bacteria</taxon>
        <taxon>Bacillati</taxon>
        <taxon>Bacillota</taxon>
        <taxon>Bacilli</taxon>
        <taxon>Lactobacillales</taxon>
        <taxon>Enterococcaceae</taxon>
        <taxon>Enterococcus</taxon>
    </lineage>
</organism>
<evidence type="ECO:0000313" key="2">
    <source>
        <dbReference type="EMBL" id="HIZ52616.1"/>
    </source>
</evidence>
<feature type="transmembrane region" description="Helical" evidence="1">
    <location>
        <begin position="254"/>
        <end position="275"/>
    </location>
</feature>
<reference evidence="2" key="1">
    <citation type="journal article" date="2021" name="PeerJ">
        <title>Extensive microbial diversity within the chicken gut microbiome revealed by metagenomics and culture.</title>
        <authorList>
            <person name="Gilroy R."/>
            <person name="Ravi A."/>
            <person name="Getino M."/>
            <person name="Pursley I."/>
            <person name="Horton D.L."/>
            <person name="Alikhan N.F."/>
            <person name="Baker D."/>
            <person name="Gharbi K."/>
            <person name="Hall N."/>
            <person name="Watson M."/>
            <person name="Adriaenssens E.M."/>
            <person name="Foster-Nyarko E."/>
            <person name="Jarju S."/>
            <person name="Secka A."/>
            <person name="Antonio M."/>
            <person name="Oren A."/>
            <person name="Chaudhuri R.R."/>
            <person name="La Ragione R."/>
            <person name="Hildebrand F."/>
            <person name="Pallen M.J."/>
        </authorList>
    </citation>
    <scope>NUCLEOTIDE SEQUENCE</scope>
    <source>
        <strain evidence="2">CHK172-16539</strain>
    </source>
</reference>
<sequence length="319" mass="36093">MESTKLWNEEADAELEKKLNTLLQVGLDPMNFDIDNSGSSMQRSFDQLVKTLEKQSSQRSVPYYVISKIIFGLENTDGMDVFITNFKNLVEKYVGNSEDDLINKKLIKIVSHIELSNMQKESLYKNQMQQISELSKGQTQLDRSYQEMQGKFKQEFDSTKSELDRKIDSFYTSFISVLGIFIAISFSLFGAATLLKNIFTISTENGFDVNSKVVGTNILLAGFATILIYLLIVGLVQGISVLTRKSYFFSIRKLFIVMAVAGGVILSGFIYGHSILSWSHLKVLVCSLILYGLLCIIIFAVGRPVKEWLIHCADKKRKY</sequence>
<protein>
    <submittedName>
        <fullName evidence="2">Uncharacterized protein</fullName>
    </submittedName>
</protein>
<name>A0A9D2JGJ7_9ENTE</name>